<dbReference type="STRING" id="137246.A0A401TXD4"/>
<organism evidence="2 3">
    <name type="scientific">Chiloscyllium punctatum</name>
    <name type="common">Brownbanded bambooshark</name>
    <name type="synonym">Hemiscyllium punctatum</name>
    <dbReference type="NCBI Taxonomy" id="137246"/>
    <lineage>
        <taxon>Eukaryota</taxon>
        <taxon>Metazoa</taxon>
        <taxon>Chordata</taxon>
        <taxon>Craniata</taxon>
        <taxon>Vertebrata</taxon>
        <taxon>Chondrichthyes</taxon>
        <taxon>Elasmobranchii</taxon>
        <taxon>Galeomorphii</taxon>
        <taxon>Galeoidea</taxon>
        <taxon>Orectolobiformes</taxon>
        <taxon>Hemiscylliidae</taxon>
        <taxon>Chiloscyllium</taxon>
    </lineage>
</organism>
<evidence type="ECO:0000313" key="3">
    <source>
        <dbReference type="Proteomes" id="UP000287033"/>
    </source>
</evidence>
<dbReference type="EMBL" id="BEZZ01217741">
    <property type="protein sequence ID" value="GCC47317.1"/>
    <property type="molecule type" value="Genomic_DNA"/>
</dbReference>
<name>A0A401TXD4_CHIPU</name>
<evidence type="ECO:0008006" key="4">
    <source>
        <dbReference type="Google" id="ProtNLM"/>
    </source>
</evidence>
<dbReference type="SUPFAM" id="SSF53335">
    <property type="entry name" value="S-adenosyl-L-methionine-dependent methyltransferases"/>
    <property type="match status" value="1"/>
</dbReference>
<dbReference type="Proteomes" id="UP000287033">
    <property type="component" value="Unassembled WGS sequence"/>
</dbReference>
<keyword evidence="3" id="KW-1185">Reference proteome</keyword>
<feature type="non-terminal residue" evidence="2">
    <location>
        <position position="188"/>
    </location>
</feature>
<reference evidence="2 3" key="1">
    <citation type="journal article" date="2018" name="Nat. Ecol. Evol.">
        <title>Shark genomes provide insights into elasmobranch evolution and the origin of vertebrates.</title>
        <authorList>
            <person name="Hara Y"/>
            <person name="Yamaguchi K"/>
            <person name="Onimaru K"/>
            <person name="Kadota M"/>
            <person name="Koyanagi M"/>
            <person name="Keeley SD"/>
            <person name="Tatsumi K"/>
            <person name="Tanaka K"/>
            <person name="Motone F"/>
            <person name="Kageyama Y"/>
            <person name="Nozu R"/>
            <person name="Adachi N"/>
            <person name="Nishimura O"/>
            <person name="Nakagawa R"/>
            <person name="Tanegashima C"/>
            <person name="Kiyatake I"/>
            <person name="Matsumoto R"/>
            <person name="Murakumo K"/>
            <person name="Nishida K"/>
            <person name="Terakita A"/>
            <person name="Kuratani S"/>
            <person name="Sato K"/>
            <person name="Hyodo S Kuraku.S."/>
        </authorList>
    </citation>
    <scope>NUCLEOTIDE SEQUENCE [LARGE SCALE GENOMIC DNA]</scope>
</reference>
<dbReference type="Gene3D" id="3.40.50.150">
    <property type="entry name" value="Vaccinia Virus protein VP39"/>
    <property type="match status" value="1"/>
</dbReference>
<evidence type="ECO:0000256" key="1">
    <source>
        <dbReference type="SAM" id="SignalP"/>
    </source>
</evidence>
<keyword evidence="1" id="KW-0732">Signal</keyword>
<feature type="chain" id="PRO_5019475961" description="Methyltransferase small domain-containing protein" evidence="1">
    <location>
        <begin position="22"/>
        <end position="188"/>
    </location>
</feature>
<dbReference type="InterPro" id="IPR029063">
    <property type="entry name" value="SAM-dependent_MTases_sf"/>
</dbReference>
<accession>A0A401TXD4</accession>
<evidence type="ECO:0000313" key="2">
    <source>
        <dbReference type="EMBL" id="GCC47317.1"/>
    </source>
</evidence>
<sequence length="188" mass="19878">MRTKATSPAAMLPMLMRIASLLPTQTRRSVESESLQQFSTPIGLAFVASRAAAITPTDVVLEPSAGTGLLAILAELDGASLVLNEFAESRAGILAQLFPGASTTQFDAAHINDHLDAGIVPDVVLMNPPFSAAVHVDRQMREAALRHIGSALARLPEGGRLVTITGANVAPDNPAWTCSFKRLQEQGR</sequence>
<feature type="signal peptide" evidence="1">
    <location>
        <begin position="1"/>
        <end position="21"/>
    </location>
</feature>
<protein>
    <recommendedName>
        <fullName evidence="4">Methyltransferase small domain-containing protein</fullName>
    </recommendedName>
</protein>
<dbReference type="AlphaFoldDB" id="A0A401TXD4"/>
<gene>
    <name evidence="2" type="ORF">chiPu_0031755</name>
</gene>
<dbReference type="OrthoDB" id="5501315at2759"/>
<comment type="caution">
    <text evidence="2">The sequence shown here is derived from an EMBL/GenBank/DDBJ whole genome shotgun (WGS) entry which is preliminary data.</text>
</comment>
<dbReference type="PRINTS" id="PR00507">
    <property type="entry name" value="N12N6MTFRASE"/>
</dbReference>
<proteinExistence type="predicted"/>
<dbReference type="CDD" id="cd02440">
    <property type="entry name" value="AdoMet_MTases"/>
    <property type="match status" value="1"/>
</dbReference>